<proteinExistence type="predicted"/>
<organism evidence="1 2">
    <name type="scientific">Burkholderia anthina</name>
    <dbReference type="NCBI Taxonomy" id="179879"/>
    <lineage>
        <taxon>Bacteria</taxon>
        <taxon>Pseudomonadati</taxon>
        <taxon>Pseudomonadota</taxon>
        <taxon>Betaproteobacteria</taxon>
        <taxon>Burkholderiales</taxon>
        <taxon>Burkholderiaceae</taxon>
        <taxon>Burkholderia</taxon>
        <taxon>Burkholderia cepacia complex</taxon>
    </lineage>
</organism>
<evidence type="ECO:0000313" key="2">
    <source>
        <dbReference type="Proteomes" id="UP000070434"/>
    </source>
</evidence>
<reference evidence="1 2" key="1">
    <citation type="submission" date="2015-11" db="EMBL/GenBank/DDBJ databases">
        <authorList>
            <person name="Sahl J."/>
            <person name="Wagner D."/>
            <person name="Keim P."/>
        </authorList>
    </citation>
    <scope>NUCLEOTIDE SEQUENCE [LARGE SCALE GENOMIC DNA]</scope>
    <source>
        <strain evidence="1 2">AZ-4-2-10-S1-D7</strain>
    </source>
</reference>
<name>A0AAW3PQR0_9BURK</name>
<dbReference type="EMBL" id="LNJP01000003">
    <property type="protein sequence ID" value="KWZ30943.1"/>
    <property type="molecule type" value="Genomic_DNA"/>
</dbReference>
<gene>
    <name evidence="1" type="ORF">WS64_21630</name>
</gene>
<dbReference type="Proteomes" id="UP000070434">
    <property type="component" value="Unassembled WGS sequence"/>
</dbReference>
<comment type="caution">
    <text evidence="1">The sequence shown here is derived from an EMBL/GenBank/DDBJ whole genome shotgun (WGS) entry which is preliminary data.</text>
</comment>
<accession>A0AAW3PQR0</accession>
<dbReference type="RefSeq" id="WP_060967667.1">
    <property type="nucleotide sequence ID" value="NZ_LNJP01000003.1"/>
</dbReference>
<evidence type="ECO:0008006" key="3">
    <source>
        <dbReference type="Google" id="ProtNLM"/>
    </source>
</evidence>
<dbReference type="AlphaFoldDB" id="A0AAW3PQR0"/>
<evidence type="ECO:0000313" key="1">
    <source>
        <dbReference type="EMBL" id="KWZ30943.1"/>
    </source>
</evidence>
<protein>
    <recommendedName>
        <fullName evidence="3">LysR family transcriptional regulator</fullName>
    </recommendedName>
</protein>
<sequence length="61" mass="6535">MRTGSTFALNPVGSHAVRVARRRGDNLLFAVPHHPYQPSTTNLSVAERERCFGTGAGMPAA</sequence>